<comment type="caution">
    <text evidence="2">The sequence shown here is derived from an EMBL/GenBank/DDBJ whole genome shotgun (WGS) entry which is preliminary data.</text>
</comment>
<keyword evidence="3" id="KW-1185">Reference proteome</keyword>
<feature type="region of interest" description="Disordered" evidence="1">
    <location>
        <begin position="16"/>
        <end position="39"/>
    </location>
</feature>
<evidence type="ECO:0000313" key="2">
    <source>
        <dbReference type="EMBL" id="GBP39916.1"/>
    </source>
</evidence>
<dbReference type="AlphaFoldDB" id="A0A4C1VLL3"/>
<evidence type="ECO:0000313" key="3">
    <source>
        <dbReference type="Proteomes" id="UP000299102"/>
    </source>
</evidence>
<accession>A0A4C1VLL3</accession>
<gene>
    <name evidence="2" type="ORF">EVAR_83053_1</name>
</gene>
<protein>
    <submittedName>
        <fullName evidence="2">Uncharacterized protein</fullName>
    </submittedName>
</protein>
<dbReference type="Proteomes" id="UP000299102">
    <property type="component" value="Unassembled WGS sequence"/>
</dbReference>
<organism evidence="2 3">
    <name type="scientific">Eumeta variegata</name>
    <name type="common">Bagworm moth</name>
    <name type="synonym">Eumeta japonica</name>
    <dbReference type="NCBI Taxonomy" id="151549"/>
    <lineage>
        <taxon>Eukaryota</taxon>
        <taxon>Metazoa</taxon>
        <taxon>Ecdysozoa</taxon>
        <taxon>Arthropoda</taxon>
        <taxon>Hexapoda</taxon>
        <taxon>Insecta</taxon>
        <taxon>Pterygota</taxon>
        <taxon>Neoptera</taxon>
        <taxon>Endopterygota</taxon>
        <taxon>Lepidoptera</taxon>
        <taxon>Glossata</taxon>
        <taxon>Ditrysia</taxon>
        <taxon>Tineoidea</taxon>
        <taxon>Psychidae</taxon>
        <taxon>Oiketicinae</taxon>
        <taxon>Eumeta</taxon>
    </lineage>
</organism>
<dbReference type="EMBL" id="BGZK01000373">
    <property type="protein sequence ID" value="GBP39916.1"/>
    <property type="molecule type" value="Genomic_DNA"/>
</dbReference>
<reference evidence="2 3" key="1">
    <citation type="journal article" date="2019" name="Commun. Biol.">
        <title>The bagworm genome reveals a unique fibroin gene that provides high tensile strength.</title>
        <authorList>
            <person name="Kono N."/>
            <person name="Nakamura H."/>
            <person name="Ohtoshi R."/>
            <person name="Tomita M."/>
            <person name="Numata K."/>
            <person name="Arakawa K."/>
        </authorList>
    </citation>
    <scope>NUCLEOTIDE SEQUENCE [LARGE SCALE GENOMIC DNA]</scope>
</reference>
<name>A0A4C1VLL3_EUMVA</name>
<sequence length="83" mass="9294">METFDSIPADAALTHKLRTDERKLRHHHTKPSVSVASALDTSPNSVSQLALYRDNSLVNEFISSRVPPHDHMTDDTLARSLDE</sequence>
<proteinExistence type="predicted"/>
<evidence type="ECO:0000256" key="1">
    <source>
        <dbReference type="SAM" id="MobiDB-lite"/>
    </source>
</evidence>